<dbReference type="InterPro" id="IPR011006">
    <property type="entry name" value="CheY-like_superfamily"/>
</dbReference>
<feature type="modified residue" description="4-aspartylphosphate" evidence="9">
    <location>
        <position position="54"/>
    </location>
</feature>
<dbReference type="CDD" id="cd19925">
    <property type="entry name" value="REC_citrate_TCS"/>
    <property type="match status" value="1"/>
</dbReference>
<dbReference type="EMBL" id="BMJD01000016">
    <property type="protein sequence ID" value="GGB44448.1"/>
    <property type="molecule type" value="Genomic_DNA"/>
</dbReference>
<reference evidence="11" key="2">
    <citation type="submission" date="2020-09" db="EMBL/GenBank/DDBJ databases">
        <authorList>
            <person name="Sun Q."/>
            <person name="Zhou Y."/>
        </authorList>
    </citation>
    <scope>NUCLEOTIDE SEQUENCE</scope>
    <source>
        <strain evidence="11">CGMCC 1.15454</strain>
    </source>
</reference>
<sequence>MINVLIVEDDPMVAKFNRIYLEKVTGFTVIGVVHDISAGQHFLNNNDVNLVLLDIYMANNNGLDLLVEIRNADINVDVIVITAANDRSSIQRALRNGAFDYLIKPFDFERLKDALLKYREKFERMKEGQDVQQKDLDAFLLKKSIPNINPIDLPKGLTVPTFARIARQIAEWENRPFSTAEIADKTGISRVSISKYLKYLTGQDVLKVEVIYQETGRPLHRYLLQPERINMLHSLIGEIK</sequence>
<feature type="domain" description="Response regulatory" evidence="10">
    <location>
        <begin position="3"/>
        <end position="119"/>
    </location>
</feature>
<dbReference type="InterPro" id="IPR036388">
    <property type="entry name" value="WH-like_DNA-bd_sf"/>
</dbReference>
<name>A0A9W5TXS6_9BACI</name>
<keyword evidence="12" id="KW-1185">Reference proteome</keyword>
<evidence type="ECO:0000256" key="7">
    <source>
        <dbReference type="ARBA" id="ARBA00023159"/>
    </source>
</evidence>
<reference evidence="11" key="1">
    <citation type="journal article" date="2014" name="Int. J. Syst. Evol. Microbiol.">
        <title>Complete genome sequence of Corynebacterium casei LMG S-19264T (=DSM 44701T), isolated from a smear-ripened cheese.</title>
        <authorList>
            <consortium name="US DOE Joint Genome Institute (JGI-PGF)"/>
            <person name="Walter F."/>
            <person name="Albersmeier A."/>
            <person name="Kalinowski J."/>
            <person name="Ruckert C."/>
        </authorList>
    </citation>
    <scope>NUCLEOTIDE SEQUENCE</scope>
    <source>
        <strain evidence="11">CGMCC 1.15454</strain>
    </source>
</reference>
<keyword evidence="2" id="KW-0963">Cytoplasm</keyword>
<gene>
    <name evidence="11" type="primary">malR</name>
    <name evidence="11" type="ORF">GCM10011409_22540</name>
</gene>
<organism evidence="11 12">
    <name type="scientific">Lentibacillus populi</name>
    <dbReference type="NCBI Taxonomy" id="1827502"/>
    <lineage>
        <taxon>Bacteria</taxon>
        <taxon>Bacillati</taxon>
        <taxon>Bacillota</taxon>
        <taxon>Bacilli</taxon>
        <taxon>Bacillales</taxon>
        <taxon>Bacillaceae</taxon>
        <taxon>Lentibacillus</taxon>
    </lineage>
</organism>
<evidence type="ECO:0000256" key="6">
    <source>
        <dbReference type="ARBA" id="ARBA00023125"/>
    </source>
</evidence>
<dbReference type="PIRSF" id="PIRSF006171">
    <property type="entry name" value="RR_citrat_malat"/>
    <property type="match status" value="1"/>
</dbReference>
<evidence type="ECO:0000256" key="3">
    <source>
        <dbReference type="ARBA" id="ARBA00022553"/>
    </source>
</evidence>
<keyword evidence="4" id="KW-0902">Two-component regulatory system</keyword>
<evidence type="ECO:0000256" key="5">
    <source>
        <dbReference type="ARBA" id="ARBA00023015"/>
    </source>
</evidence>
<keyword evidence="7" id="KW-0010">Activator</keyword>
<dbReference type="InterPro" id="IPR024187">
    <property type="entry name" value="Sig_transdc_resp-reg_cit/mal"/>
</dbReference>
<comment type="caution">
    <text evidence="11">The sequence shown here is derived from an EMBL/GenBank/DDBJ whole genome shotgun (WGS) entry which is preliminary data.</text>
</comment>
<keyword evidence="3 9" id="KW-0597">Phosphoprotein</keyword>
<dbReference type="AlphaFoldDB" id="A0A9W5TXS6"/>
<keyword evidence="6" id="KW-0238">DNA-binding</keyword>
<protein>
    <submittedName>
        <fullName evidence="11">Transcriptional regulatory protein MalR</fullName>
    </submittedName>
</protein>
<dbReference type="SMART" id="SM00448">
    <property type="entry name" value="REC"/>
    <property type="match status" value="1"/>
</dbReference>
<dbReference type="GO" id="GO:0003700">
    <property type="term" value="F:DNA-binding transcription factor activity"/>
    <property type="evidence" value="ECO:0007669"/>
    <property type="project" value="InterPro"/>
</dbReference>
<dbReference type="PANTHER" id="PTHR45526">
    <property type="entry name" value="TRANSCRIPTIONAL REGULATORY PROTEIN DPIA"/>
    <property type="match status" value="1"/>
</dbReference>
<evidence type="ECO:0000256" key="1">
    <source>
        <dbReference type="ARBA" id="ARBA00004496"/>
    </source>
</evidence>
<evidence type="ECO:0000256" key="8">
    <source>
        <dbReference type="ARBA" id="ARBA00023163"/>
    </source>
</evidence>
<evidence type="ECO:0000256" key="4">
    <source>
        <dbReference type="ARBA" id="ARBA00023012"/>
    </source>
</evidence>
<dbReference type="Gene3D" id="1.10.10.10">
    <property type="entry name" value="Winged helix-like DNA-binding domain superfamily/Winged helix DNA-binding domain"/>
    <property type="match status" value="1"/>
</dbReference>
<dbReference type="RefSeq" id="WP_188725184.1">
    <property type="nucleotide sequence ID" value="NZ_BMJD01000016.1"/>
</dbReference>
<accession>A0A9W5TXS6</accession>
<dbReference type="InterPro" id="IPR001789">
    <property type="entry name" value="Sig_transdc_resp-reg_receiver"/>
</dbReference>
<proteinExistence type="predicted"/>
<dbReference type="Pfam" id="PF00072">
    <property type="entry name" value="Response_reg"/>
    <property type="match status" value="1"/>
</dbReference>
<keyword evidence="5" id="KW-0805">Transcription regulation</keyword>
<dbReference type="PROSITE" id="PS50110">
    <property type="entry name" value="RESPONSE_REGULATORY"/>
    <property type="match status" value="1"/>
</dbReference>
<comment type="subcellular location">
    <subcellularLocation>
        <location evidence="1">Cytoplasm</location>
    </subcellularLocation>
</comment>
<dbReference type="SUPFAM" id="SSF52172">
    <property type="entry name" value="CheY-like"/>
    <property type="match status" value="1"/>
</dbReference>
<evidence type="ECO:0000259" key="10">
    <source>
        <dbReference type="PROSITE" id="PS50110"/>
    </source>
</evidence>
<evidence type="ECO:0000256" key="9">
    <source>
        <dbReference type="PROSITE-ProRule" id="PRU00169"/>
    </source>
</evidence>
<dbReference type="PANTHER" id="PTHR45526:SF1">
    <property type="entry name" value="TRANSCRIPTIONAL REGULATORY PROTEIN DCUR-RELATED"/>
    <property type="match status" value="1"/>
</dbReference>
<dbReference type="InterPro" id="IPR051271">
    <property type="entry name" value="2C-system_Tx_regulators"/>
</dbReference>
<dbReference type="GO" id="GO:0000156">
    <property type="term" value="F:phosphorelay response regulator activity"/>
    <property type="evidence" value="ECO:0007669"/>
    <property type="project" value="TreeGrafter"/>
</dbReference>
<evidence type="ECO:0000313" key="12">
    <source>
        <dbReference type="Proteomes" id="UP000621492"/>
    </source>
</evidence>
<dbReference type="SUPFAM" id="SSF46785">
    <property type="entry name" value="Winged helix' DNA-binding domain"/>
    <property type="match status" value="1"/>
</dbReference>
<keyword evidence="8" id="KW-0804">Transcription</keyword>
<dbReference type="Proteomes" id="UP000621492">
    <property type="component" value="Unassembled WGS sequence"/>
</dbReference>
<dbReference type="InterPro" id="IPR036390">
    <property type="entry name" value="WH_DNA-bd_sf"/>
</dbReference>
<dbReference type="GO" id="GO:0003677">
    <property type="term" value="F:DNA binding"/>
    <property type="evidence" value="ECO:0007669"/>
    <property type="project" value="UniProtKB-KW"/>
</dbReference>
<dbReference type="Gene3D" id="3.40.50.2300">
    <property type="match status" value="1"/>
</dbReference>
<evidence type="ECO:0000313" key="11">
    <source>
        <dbReference type="EMBL" id="GGB44448.1"/>
    </source>
</evidence>
<evidence type="ECO:0000256" key="2">
    <source>
        <dbReference type="ARBA" id="ARBA00022490"/>
    </source>
</evidence>
<dbReference type="GO" id="GO:0005737">
    <property type="term" value="C:cytoplasm"/>
    <property type="evidence" value="ECO:0007669"/>
    <property type="project" value="UniProtKB-SubCell"/>
</dbReference>